<accession>Q397P1</accession>
<keyword evidence="4" id="KW-0378">Hydrolase</keyword>
<dbReference type="GO" id="GO:0017168">
    <property type="term" value="F:5-oxoprolinase (ATP-hydrolyzing) activity"/>
    <property type="evidence" value="ECO:0007669"/>
    <property type="project" value="UniProtKB-EC"/>
</dbReference>
<dbReference type="GO" id="GO:0006749">
    <property type="term" value="P:glutathione metabolic process"/>
    <property type="evidence" value="ECO:0007669"/>
    <property type="project" value="TreeGrafter"/>
</dbReference>
<dbReference type="HOGENOM" id="CLU_002157_1_2_4"/>
<keyword evidence="5" id="KW-1185">Reference proteome</keyword>
<evidence type="ECO:0000313" key="4">
    <source>
        <dbReference type="EMBL" id="ABB11320.1"/>
    </source>
</evidence>
<dbReference type="Proteomes" id="UP000002705">
    <property type="component" value="Chromosome 2"/>
</dbReference>
<dbReference type="InterPro" id="IPR049517">
    <property type="entry name" value="ACX-like_C"/>
</dbReference>
<evidence type="ECO:0000259" key="1">
    <source>
        <dbReference type="Pfam" id="PF01968"/>
    </source>
</evidence>
<evidence type="ECO:0000259" key="2">
    <source>
        <dbReference type="Pfam" id="PF05378"/>
    </source>
</evidence>
<gene>
    <name evidence="4" type="ordered locus">Bcep18194_B1206</name>
</gene>
<dbReference type="KEGG" id="bur:Bcep18194_B1206"/>
<dbReference type="GO" id="GO:0005829">
    <property type="term" value="C:cytosol"/>
    <property type="evidence" value="ECO:0007669"/>
    <property type="project" value="TreeGrafter"/>
</dbReference>
<protein>
    <submittedName>
        <fullName evidence="4">5-oxoprolinase (ATP-hydrolyzing)</fullName>
        <ecNumber evidence="4">3.5.2.9</ecNumber>
    </submittedName>
</protein>
<feature type="domain" description="Hydantoinase A/oxoprolinase" evidence="1">
    <location>
        <begin position="233"/>
        <end position="516"/>
    </location>
</feature>
<dbReference type="InterPro" id="IPR002821">
    <property type="entry name" value="Hydantoinase_A"/>
</dbReference>
<dbReference type="EC" id="3.5.2.9" evidence="4"/>
<feature type="domain" description="Acetophenone carboxylase-like C-terminal" evidence="3">
    <location>
        <begin position="544"/>
        <end position="710"/>
    </location>
</feature>
<reference evidence="4" key="1">
    <citation type="submission" date="2005-10" db="EMBL/GenBank/DDBJ databases">
        <title>Complete sequence of chromosome 2 of Burkholderia sp. 383.</title>
        <authorList>
            <consortium name="US DOE Joint Genome Institute"/>
            <person name="Copeland A."/>
            <person name="Lucas S."/>
            <person name="Lapidus A."/>
            <person name="Barry K."/>
            <person name="Detter J.C."/>
            <person name="Glavina T."/>
            <person name="Hammon N."/>
            <person name="Israni S."/>
            <person name="Pitluck S."/>
            <person name="Chain P."/>
            <person name="Malfatti S."/>
            <person name="Shin M."/>
            <person name="Vergez L."/>
            <person name="Schmutz J."/>
            <person name="Larimer F."/>
            <person name="Land M."/>
            <person name="Kyrpides N."/>
            <person name="Lykidis A."/>
            <person name="Richardson P."/>
        </authorList>
    </citation>
    <scope>NUCLEOTIDE SEQUENCE [LARGE SCALE GENOMIC DNA]</scope>
    <source>
        <strain evidence="4">383</strain>
    </source>
</reference>
<dbReference type="InterPro" id="IPR045079">
    <property type="entry name" value="Oxoprolinase-like"/>
</dbReference>
<evidence type="ECO:0000313" key="5">
    <source>
        <dbReference type="Proteomes" id="UP000002705"/>
    </source>
</evidence>
<dbReference type="PANTHER" id="PTHR11365">
    <property type="entry name" value="5-OXOPROLINASE RELATED"/>
    <property type="match status" value="1"/>
</dbReference>
<dbReference type="Pfam" id="PF01968">
    <property type="entry name" value="Hydantoinase_A"/>
    <property type="match status" value="1"/>
</dbReference>
<proteinExistence type="predicted"/>
<dbReference type="AlphaFoldDB" id="Q397P1"/>
<sequence length="725" mass="79692">MPAPTRRPLEPRGDSIMKRVSVDIGGTFTDCFVAWGDHCVEGKSLTTHHNLAVGFNDSLADACRQLELTPTQLLSEVDSVRYATTLGTNALIERKGPRVGLLVTTGFKHTVPLSRARGYGEGLSEHEQMDIPNAARPEPLVAIPLIREIRERVDYVGQVFWTLDEDDVRLRIRELVDAGAQALVVMFTNSVVNPVHELRVREIFLEEYPAHMLGAIPMLLSHQVVGRKGEYSRATSSIIDAFLHQIMYHGLGTLELNLRQQGYTKPMLVNHNSGGMAQLNSTDALQTVHSGPVSGIAASEYLAAAAELGNVVATDMGGTSFDIGIVVQGGQKFYDFNPVIDRWLVSVPMVHLVALGAGGGSIARYERMYKTVEIGPQSAGSDPGPACYDRGGQHPTVTDADLLLGYLDPKNYANGRIPLNPRRAKQAMQDDLCDVLDLDVIETAKLIKKQVDASMANGIATELRTRGFEPKEFTVLAYGGNGPLHACGIASALGVAKVLAPPYSSTFSACGAGTVNQMHIHEMNTWTVLFNPNTKSFFLDFDTFNRGVEELERRGREDLERQGMDPSQIRYRLELDMRYGNQRVQTAVVTPISRLKTQRDVLTLMELFHESYGSRFGDGSQSPETGVRINTLRVCAYVEQPSVKFAKLAVSDSPLPPPEPVGYRECHFVGHDGPQRTAIYDDRARAERTQIEGPAVITTRATTFLVEPGWIYQATAQGGAWFLRK</sequence>
<dbReference type="Pfam" id="PF05378">
    <property type="entry name" value="Hydant_A_N"/>
    <property type="match status" value="1"/>
</dbReference>
<dbReference type="PATRIC" id="fig|482957.22.peg.4877"/>
<dbReference type="EMBL" id="CP000152">
    <property type="protein sequence ID" value="ABB11320.1"/>
    <property type="molecule type" value="Genomic_DNA"/>
</dbReference>
<dbReference type="PANTHER" id="PTHR11365:SF23">
    <property type="entry name" value="HYPOTHETICAL 5-OXOPROLINASE (EUROFUNG)-RELATED"/>
    <property type="match status" value="1"/>
</dbReference>
<feature type="domain" description="Hydantoinase/oxoprolinase N-terminal" evidence="2">
    <location>
        <begin position="19"/>
        <end position="207"/>
    </location>
</feature>
<dbReference type="Pfam" id="PF19278">
    <property type="entry name" value="Hydant_A_C"/>
    <property type="match status" value="1"/>
</dbReference>
<evidence type="ECO:0000259" key="3">
    <source>
        <dbReference type="Pfam" id="PF19278"/>
    </source>
</evidence>
<name>Q397P1_BURL3</name>
<organism evidence="4 5">
    <name type="scientific">Burkholderia lata (strain ATCC 17760 / DSM 23089 / LMG 22485 / NCIMB 9086 / R18194 / 383)</name>
    <dbReference type="NCBI Taxonomy" id="482957"/>
    <lineage>
        <taxon>Bacteria</taxon>
        <taxon>Pseudomonadati</taxon>
        <taxon>Pseudomonadota</taxon>
        <taxon>Betaproteobacteria</taxon>
        <taxon>Burkholderiales</taxon>
        <taxon>Burkholderiaceae</taxon>
        <taxon>Burkholderia</taxon>
        <taxon>Burkholderia cepacia complex</taxon>
    </lineage>
</organism>
<dbReference type="InterPro" id="IPR008040">
    <property type="entry name" value="Hydant_A_N"/>
</dbReference>